<proteinExistence type="predicted"/>
<evidence type="ECO:0000313" key="1">
    <source>
        <dbReference type="EMBL" id="KTD64696.1"/>
    </source>
</evidence>
<dbReference type="RefSeq" id="WP_058482804.1">
    <property type="nucleotide sequence ID" value="NZ_CAAAII010000002.1"/>
</dbReference>
<gene>
    <name evidence="1" type="ORF">Lspi_0863</name>
</gene>
<reference evidence="1 2" key="1">
    <citation type="submission" date="2015-11" db="EMBL/GenBank/DDBJ databases">
        <title>Genomic analysis of 38 Legionella species identifies large and diverse effector repertoires.</title>
        <authorList>
            <person name="Burstein D."/>
            <person name="Amaro F."/>
            <person name="Zusman T."/>
            <person name="Lifshitz Z."/>
            <person name="Cohen O."/>
            <person name="Gilbert J.A."/>
            <person name="Pupko T."/>
            <person name="Shuman H.A."/>
            <person name="Segal G."/>
        </authorList>
    </citation>
    <scope>NUCLEOTIDE SEQUENCE [LARGE SCALE GENOMIC DNA]</scope>
    <source>
        <strain evidence="1 2">Mt.St.Helens-9</strain>
    </source>
</reference>
<organism evidence="1 2">
    <name type="scientific">Legionella spiritensis</name>
    <dbReference type="NCBI Taxonomy" id="452"/>
    <lineage>
        <taxon>Bacteria</taxon>
        <taxon>Pseudomonadati</taxon>
        <taxon>Pseudomonadota</taxon>
        <taxon>Gammaproteobacteria</taxon>
        <taxon>Legionellales</taxon>
        <taxon>Legionellaceae</taxon>
        <taxon>Legionella</taxon>
    </lineage>
</organism>
<sequence length="328" mass="37284">MLSLQSIRTLIQTSKTSSSVSGARFFSNHRAMSHWSHGPRVASSPQVEKLYRVDNVCISSQINRPAKLHFNFLELLYFRMAGIQGTVMSRDVIHHQGSTRLIGTTSRHESALKLAKSWSSRNAILLLNPRLVQKQLIDVDATVKQTGTGFFTKIPEFEHALTVLPVSAIKEVTLIQNGQTIANPLYIEPTHDVVEEFQTIFMTQMKFLERLYLEGKIMTASQRQRELKTVIEQTAEFFQARLGGENPFAMTLAQYYERYGHGDRSDTPSSKYSSATTVLEMLRVDGDELFMQNGHYRQLLGQKEIREAIERANEENGYGSARHSYSFD</sequence>
<dbReference type="EMBL" id="LNYX01000012">
    <property type="protein sequence ID" value="KTD64696.1"/>
    <property type="molecule type" value="Genomic_DNA"/>
</dbReference>
<dbReference type="PATRIC" id="fig|452.5.peg.944"/>
<dbReference type="InterPro" id="IPR059097">
    <property type="entry name" value="Lart1_ADPRT"/>
</dbReference>
<comment type="caution">
    <text evidence="1">The sequence shown here is derived from an EMBL/GenBank/DDBJ whole genome shotgun (WGS) entry which is preliminary data.</text>
</comment>
<name>A0A0W0Z6B9_LEGSP</name>
<evidence type="ECO:0000313" key="2">
    <source>
        <dbReference type="Proteomes" id="UP000054877"/>
    </source>
</evidence>
<accession>A0A0W0Z6B9</accession>
<dbReference type="Proteomes" id="UP000054877">
    <property type="component" value="Unassembled WGS sequence"/>
</dbReference>
<dbReference type="Pfam" id="PF26393">
    <property type="entry name" value="Lart1_ADPRT"/>
    <property type="match status" value="1"/>
</dbReference>
<dbReference type="AlphaFoldDB" id="A0A0W0Z6B9"/>
<dbReference type="STRING" id="452.Lspi_0863"/>
<protein>
    <submittedName>
        <fullName evidence="1">Uncharacterized protein</fullName>
    </submittedName>
</protein>
<keyword evidence="2" id="KW-1185">Reference proteome</keyword>